<dbReference type="KEGG" id="cle:Clole_3184"/>
<dbReference type="PROSITE" id="PS51257">
    <property type="entry name" value="PROKAR_LIPOPROTEIN"/>
    <property type="match status" value="1"/>
</dbReference>
<organism evidence="1 2">
    <name type="scientific">Cellulosilyticum lentocellum (strain ATCC 49066 / DSM 5427 / NCIMB 11756 / RHM5)</name>
    <name type="common">Clostridium lentocellum</name>
    <dbReference type="NCBI Taxonomy" id="642492"/>
    <lineage>
        <taxon>Bacteria</taxon>
        <taxon>Bacillati</taxon>
        <taxon>Bacillota</taxon>
        <taxon>Clostridia</taxon>
        <taxon>Lachnospirales</taxon>
        <taxon>Cellulosilyticaceae</taxon>
        <taxon>Cellulosilyticum</taxon>
    </lineage>
</organism>
<sequence>MIHFKTLIIGVVGLIVAVTSGCMAEEASKAVDDILGRSYQEMKVSSTSINEANRLLTQTVAQKKQNEPQGDNLSPALSFDEVEGANCYAIYMFDKTANHWLHWRAIITNATDLEQGAYTETKDYIGPYPPKSRDHSYCIEVYALKHKPTNEIGKMDGTNSYEKVVKALDHVNDESGNILGYGSVTGYYKHGDMTK</sequence>
<dbReference type="HOGENOM" id="CLU_1394153_0_0_9"/>
<dbReference type="Proteomes" id="UP000008467">
    <property type="component" value="Chromosome"/>
</dbReference>
<dbReference type="AlphaFoldDB" id="F2JPU3"/>
<protein>
    <submittedName>
        <fullName evidence="1">PEBP family protein</fullName>
    </submittedName>
</protein>
<name>F2JPU3_CELLD</name>
<dbReference type="InterPro" id="IPR036610">
    <property type="entry name" value="PEBP-like_sf"/>
</dbReference>
<gene>
    <name evidence="1" type="ordered locus">Clole_3184</name>
</gene>
<dbReference type="RefSeq" id="WP_013658156.1">
    <property type="nucleotide sequence ID" value="NC_015275.1"/>
</dbReference>
<dbReference type="Pfam" id="PF01161">
    <property type="entry name" value="PBP"/>
    <property type="match status" value="1"/>
</dbReference>
<evidence type="ECO:0000313" key="1">
    <source>
        <dbReference type="EMBL" id="ADZ84878.1"/>
    </source>
</evidence>
<dbReference type="STRING" id="642492.Clole_3184"/>
<accession>F2JPU3</accession>
<dbReference type="InterPro" id="IPR008914">
    <property type="entry name" value="PEBP"/>
</dbReference>
<dbReference type="SUPFAM" id="SSF49777">
    <property type="entry name" value="PEBP-like"/>
    <property type="match status" value="1"/>
</dbReference>
<dbReference type="EMBL" id="CP002582">
    <property type="protein sequence ID" value="ADZ84878.1"/>
    <property type="molecule type" value="Genomic_DNA"/>
</dbReference>
<keyword evidence="2" id="KW-1185">Reference proteome</keyword>
<dbReference type="Gene3D" id="3.90.280.10">
    <property type="entry name" value="PEBP-like"/>
    <property type="match status" value="1"/>
</dbReference>
<reference evidence="1 2" key="1">
    <citation type="journal article" date="2011" name="J. Bacteriol.">
        <title>Complete genome sequence of the cellulose-degrading bacterium Cellulosilyticum lentocellum.</title>
        <authorList>
            <consortium name="US DOE Joint Genome Institute"/>
            <person name="Miller D.A."/>
            <person name="Suen G."/>
            <person name="Bruce D."/>
            <person name="Copeland A."/>
            <person name="Cheng J.F."/>
            <person name="Detter C."/>
            <person name="Goodwin L.A."/>
            <person name="Han C.S."/>
            <person name="Hauser L.J."/>
            <person name="Land M.L."/>
            <person name="Lapidus A."/>
            <person name="Lucas S."/>
            <person name="Meincke L."/>
            <person name="Pitluck S."/>
            <person name="Tapia R."/>
            <person name="Teshima H."/>
            <person name="Woyke T."/>
            <person name="Fox B.G."/>
            <person name="Angert E.R."/>
            <person name="Currie C.R."/>
        </authorList>
    </citation>
    <scope>NUCLEOTIDE SEQUENCE [LARGE SCALE GENOMIC DNA]</scope>
    <source>
        <strain evidence="2">ATCC 49066 / DSM 5427 / NCIMB 11756 / RHM5</strain>
    </source>
</reference>
<evidence type="ECO:0000313" key="2">
    <source>
        <dbReference type="Proteomes" id="UP000008467"/>
    </source>
</evidence>
<proteinExistence type="predicted"/>
<dbReference type="eggNOG" id="ENOG503353A">
    <property type="taxonomic scope" value="Bacteria"/>
</dbReference>